<gene>
    <name evidence="2 3" type="primary">LOC111086798</name>
</gene>
<dbReference type="RefSeq" id="XP_022246822.1">
    <property type="nucleotide sequence ID" value="XM_022391114.1"/>
</dbReference>
<proteinExistence type="predicted"/>
<sequence>MNSEENQELFENCTNFQYTLQDNFQPPAIIKKEPEENLISYQCESDMNETPKESLEFISNMDPDVKPSFMEFTDVFYGDTENSSEIATKIEQNVEPFTSDTYPHHITSKFSKNTKDCISVKSQSVCDSTRLNEVIQESLFLVKEEPLEISESNFETCGKEFQEVKKPIIGNKTILQPNNLFSKCAEVSHPGNVKFNKTNCQTVKMSISSESLESRKEKSRISRTYTRKRKIEPPTCVFNFQTESVPTCSEAYNLNMVDLFQLPSSALDDTHKIKLRSEGGEFSFSATEKEETLKQKHKSRSSKMVSSQPSKVLKCAICKNVYLCQYVDTTQVKL</sequence>
<organism evidence="1 2">
    <name type="scientific">Limulus polyphemus</name>
    <name type="common">Atlantic horseshoe crab</name>
    <dbReference type="NCBI Taxonomy" id="6850"/>
    <lineage>
        <taxon>Eukaryota</taxon>
        <taxon>Metazoa</taxon>
        <taxon>Ecdysozoa</taxon>
        <taxon>Arthropoda</taxon>
        <taxon>Chelicerata</taxon>
        <taxon>Merostomata</taxon>
        <taxon>Xiphosura</taxon>
        <taxon>Limulidae</taxon>
        <taxon>Limulus</taxon>
    </lineage>
</organism>
<name>A0ABM1ST65_LIMPO</name>
<evidence type="ECO:0000313" key="1">
    <source>
        <dbReference type="Proteomes" id="UP000694941"/>
    </source>
</evidence>
<dbReference type="GeneID" id="111086798"/>
<evidence type="ECO:0000313" key="3">
    <source>
        <dbReference type="RefSeq" id="XP_022246822.1"/>
    </source>
</evidence>
<protein>
    <submittedName>
        <fullName evidence="2 3">Uncharacterized protein LOC111086798</fullName>
    </submittedName>
</protein>
<dbReference type="RefSeq" id="XP_022246821.1">
    <property type="nucleotide sequence ID" value="XM_022391113.1"/>
</dbReference>
<evidence type="ECO:0000313" key="2">
    <source>
        <dbReference type="RefSeq" id="XP_022246821.1"/>
    </source>
</evidence>
<keyword evidence="1" id="KW-1185">Reference proteome</keyword>
<reference evidence="2 3" key="1">
    <citation type="submission" date="2025-05" db="UniProtKB">
        <authorList>
            <consortium name="RefSeq"/>
        </authorList>
    </citation>
    <scope>IDENTIFICATION</scope>
    <source>
        <tissue evidence="2 3">Muscle</tissue>
    </source>
</reference>
<accession>A0ABM1ST65</accession>
<dbReference type="Proteomes" id="UP000694941">
    <property type="component" value="Unplaced"/>
</dbReference>